<dbReference type="Pfam" id="PF01757">
    <property type="entry name" value="Acyl_transf_3"/>
    <property type="match status" value="1"/>
</dbReference>
<dbReference type="InterPro" id="IPR043968">
    <property type="entry name" value="SGNH"/>
</dbReference>
<keyword evidence="1" id="KW-0472">Membrane</keyword>
<organism evidence="4 5">
    <name type="scientific">Tabrizicola oligotrophica</name>
    <dbReference type="NCBI Taxonomy" id="2710650"/>
    <lineage>
        <taxon>Bacteria</taxon>
        <taxon>Pseudomonadati</taxon>
        <taxon>Pseudomonadota</taxon>
        <taxon>Alphaproteobacteria</taxon>
        <taxon>Rhodobacterales</taxon>
        <taxon>Paracoccaceae</taxon>
        <taxon>Tabrizicola</taxon>
    </lineage>
</organism>
<name>A0A6M0QWY3_9RHOB</name>
<evidence type="ECO:0000256" key="1">
    <source>
        <dbReference type="SAM" id="Phobius"/>
    </source>
</evidence>
<keyword evidence="1" id="KW-1133">Transmembrane helix</keyword>
<dbReference type="Pfam" id="PF19040">
    <property type="entry name" value="SGNH"/>
    <property type="match status" value="1"/>
</dbReference>
<keyword evidence="1" id="KW-0812">Transmembrane</keyword>
<evidence type="ECO:0000313" key="5">
    <source>
        <dbReference type="Proteomes" id="UP000477782"/>
    </source>
</evidence>
<dbReference type="GO" id="GO:0016020">
    <property type="term" value="C:membrane"/>
    <property type="evidence" value="ECO:0007669"/>
    <property type="project" value="TreeGrafter"/>
</dbReference>
<accession>A0A6M0QWY3</accession>
<reference evidence="4 5" key="1">
    <citation type="submission" date="2020-02" db="EMBL/GenBank/DDBJ databases">
        <authorList>
            <person name="Chen W.-M."/>
        </authorList>
    </citation>
    <scope>NUCLEOTIDE SEQUENCE [LARGE SCALE GENOMIC DNA]</scope>
    <source>
        <strain evidence="4 5">KMS-5</strain>
    </source>
</reference>
<feature type="domain" description="Acyltransferase 3" evidence="2">
    <location>
        <begin position="7"/>
        <end position="326"/>
    </location>
</feature>
<keyword evidence="5" id="KW-1185">Reference proteome</keyword>
<feature type="domain" description="SGNH" evidence="3">
    <location>
        <begin position="421"/>
        <end position="644"/>
    </location>
</feature>
<evidence type="ECO:0000259" key="2">
    <source>
        <dbReference type="Pfam" id="PF01757"/>
    </source>
</evidence>
<dbReference type="InterPro" id="IPR002656">
    <property type="entry name" value="Acyl_transf_3_dom"/>
</dbReference>
<proteinExistence type="predicted"/>
<feature type="transmembrane region" description="Helical" evidence="1">
    <location>
        <begin position="216"/>
        <end position="236"/>
    </location>
</feature>
<feature type="transmembrane region" description="Helical" evidence="1">
    <location>
        <begin position="248"/>
        <end position="272"/>
    </location>
</feature>
<evidence type="ECO:0000313" key="4">
    <source>
        <dbReference type="EMBL" id="NEY91975.1"/>
    </source>
</evidence>
<dbReference type="EMBL" id="JAAIVJ010000017">
    <property type="protein sequence ID" value="NEY91975.1"/>
    <property type="molecule type" value="Genomic_DNA"/>
</dbReference>
<dbReference type="PANTHER" id="PTHR23028:SF53">
    <property type="entry name" value="ACYL_TRANSF_3 DOMAIN-CONTAINING PROTEIN"/>
    <property type="match status" value="1"/>
</dbReference>
<feature type="transmembrane region" description="Helical" evidence="1">
    <location>
        <begin position="278"/>
        <end position="297"/>
    </location>
</feature>
<feature type="transmembrane region" description="Helical" evidence="1">
    <location>
        <begin position="105"/>
        <end position="124"/>
    </location>
</feature>
<dbReference type="PANTHER" id="PTHR23028">
    <property type="entry name" value="ACETYLTRANSFERASE"/>
    <property type="match status" value="1"/>
</dbReference>
<feature type="transmembrane region" description="Helical" evidence="1">
    <location>
        <begin position="74"/>
        <end position="93"/>
    </location>
</feature>
<dbReference type="InterPro" id="IPR050879">
    <property type="entry name" value="Acyltransferase_3"/>
</dbReference>
<comment type="caution">
    <text evidence="4">The sequence shown here is derived from an EMBL/GenBank/DDBJ whole genome shotgun (WGS) entry which is preliminary data.</text>
</comment>
<gene>
    <name evidence="4" type="ORF">G4Z14_16920</name>
</gene>
<evidence type="ECO:0000259" key="3">
    <source>
        <dbReference type="Pfam" id="PF19040"/>
    </source>
</evidence>
<dbReference type="Proteomes" id="UP000477782">
    <property type="component" value="Unassembled WGS sequence"/>
</dbReference>
<keyword evidence="4" id="KW-0012">Acyltransferase</keyword>
<keyword evidence="4" id="KW-0808">Transferase</keyword>
<feature type="transmembrane region" description="Helical" evidence="1">
    <location>
        <begin position="346"/>
        <end position="367"/>
    </location>
</feature>
<dbReference type="AlphaFoldDB" id="A0A6M0QWY3"/>
<dbReference type="GO" id="GO:0009103">
    <property type="term" value="P:lipopolysaccharide biosynthetic process"/>
    <property type="evidence" value="ECO:0007669"/>
    <property type="project" value="TreeGrafter"/>
</dbReference>
<dbReference type="RefSeq" id="WP_164627877.1">
    <property type="nucleotide sequence ID" value="NZ_JAAIVJ010000017.1"/>
</dbReference>
<feature type="transmembrane region" description="Helical" evidence="1">
    <location>
        <begin position="34"/>
        <end position="53"/>
    </location>
</feature>
<feature type="transmembrane region" description="Helical" evidence="1">
    <location>
        <begin position="309"/>
        <end position="326"/>
    </location>
</feature>
<sequence>MSLAYRPEIDGLRAIAVTSVILFHSGLVPLTGGFAGVDVFFVISGFLVTSILLKDLGNGAHSIQRFYERRVRRILPALLLVLAVTTLAAWVLMVPPQLEAYSKSLAAVMIFLSNVLFGANSGYFSPALEEAPLLHTWSLSIEEQYYLLFPVLLAALLRRGPRSVTIGLWTMAAASLALAQWAAATRPEMNFFFSLSRFWELLAGSLAAWSVRQRPLAAHGPAALVGLGLIVAALILHSDRTPYPSAHTLLPVIGTVLVILFAGQGTAVGRLLSLPPMIGVGLISYSAYLWHQPLFALMRVSATDAPEPWAMWLLVGLTYLLAWISWRWVEQPFRRPTGRWLARPRPLFLGATLASAAMLAVGLLGLASNGNDRLWRQGHPDEAAVLDLILAARQDSGLPASDGSCRFNLVALSDKDLAQIRACASRHGPATVVLGDSHGIDMFNALKLASRTPFLLGVTNGGCRPAENDAACPFGAFLELVQAEPQLFRHILFVQSGAYLLLGPDGREGSRQLFTRAPLHKAMPAFRVNRAAQDAIETYLRALHASGVPVLWLSPRIEPHIAANRVLRSGCATAPALRPGQLEVFERLDRSIAEAAARAGVEHVPLSAYGFDIRQDFMTCQSIFWSDGDHWSRSGEARFGARLRPQLPIAFR</sequence>
<protein>
    <submittedName>
        <fullName evidence="4">Acyltransferase</fullName>
    </submittedName>
</protein>
<dbReference type="GO" id="GO:0016747">
    <property type="term" value="F:acyltransferase activity, transferring groups other than amino-acyl groups"/>
    <property type="evidence" value="ECO:0007669"/>
    <property type="project" value="InterPro"/>
</dbReference>